<gene>
    <name evidence="1" type="ORF">MCOR_44975</name>
</gene>
<organism evidence="1 2">
    <name type="scientific">Mytilus coruscus</name>
    <name type="common">Sea mussel</name>
    <dbReference type="NCBI Taxonomy" id="42192"/>
    <lineage>
        <taxon>Eukaryota</taxon>
        <taxon>Metazoa</taxon>
        <taxon>Spiralia</taxon>
        <taxon>Lophotrochozoa</taxon>
        <taxon>Mollusca</taxon>
        <taxon>Bivalvia</taxon>
        <taxon>Autobranchia</taxon>
        <taxon>Pteriomorphia</taxon>
        <taxon>Mytilida</taxon>
        <taxon>Mytiloidea</taxon>
        <taxon>Mytilidae</taxon>
        <taxon>Mytilinae</taxon>
        <taxon>Mytilus</taxon>
    </lineage>
</organism>
<name>A0A6J8DV49_MYTCO</name>
<reference evidence="1 2" key="1">
    <citation type="submission" date="2020-06" db="EMBL/GenBank/DDBJ databases">
        <authorList>
            <person name="Li R."/>
            <person name="Bekaert M."/>
        </authorList>
    </citation>
    <scope>NUCLEOTIDE SEQUENCE [LARGE SCALE GENOMIC DNA]</scope>
    <source>
        <strain evidence="2">wild</strain>
    </source>
</reference>
<dbReference type="EMBL" id="CACVKT020007931">
    <property type="protein sequence ID" value="CAC5411936.1"/>
    <property type="molecule type" value="Genomic_DNA"/>
</dbReference>
<evidence type="ECO:0000313" key="2">
    <source>
        <dbReference type="Proteomes" id="UP000507470"/>
    </source>
</evidence>
<dbReference type="AlphaFoldDB" id="A0A6J8DV49"/>
<keyword evidence="2" id="KW-1185">Reference proteome</keyword>
<protein>
    <submittedName>
        <fullName evidence="1">Uncharacterized protein</fullName>
    </submittedName>
</protein>
<dbReference type="Proteomes" id="UP000507470">
    <property type="component" value="Unassembled WGS sequence"/>
</dbReference>
<sequence length="154" mass="17522">MATVLIIKKGRSKSLEIMRLMRCLTWCSAKYNFIIHATDVAGKCNTIADALSRFQMDRFVNCVRQHQFEGEEIIGNVMSNISEDILICFVSYYQSVLELKYSTIKLNLAGIRHFSIANCSVNPLVDSVGKPLLRLQNILNGIKKTENKSVRKNY</sequence>
<accession>A0A6J8DV49</accession>
<evidence type="ECO:0000313" key="1">
    <source>
        <dbReference type="EMBL" id="CAC5411936.1"/>
    </source>
</evidence>
<proteinExistence type="predicted"/>